<dbReference type="EMBL" id="MHQK01000027">
    <property type="protein sequence ID" value="OHA01443.1"/>
    <property type="molecule type" value="Genomic_DNA"/>
</dbReference>
<dbReference type="Proteomes" id="UP000178710">
    <property type="component" value="Unassembled WGS sequence"/>
</dbReference>
<organism evidence="1 2">
    <name type="scientific">Candidatus Sungbacteria bacterium RIFCSPHIGHO2_02_FULL_49_20</name>
    <dbReference type="NCBI Taxonomy" id="1802272"/>
    <lineage>
        <taxon>Bacteria</taxon>
        <taxon>Candidatus Sungiibacteriota</taxon>
    </lineage>
</organism>
<comment type="caution">
    <text evidence="1">The sequence shown here is derived from an EMBL/GenBank/DDBJ whole genome shotgun (WGS) entry which is preliminary data.</text>
</comment>
<protein>
    <submittedName>
        <fullName evidence="1">Uncharacterized protein</fullName>
    </submittedName>
</protein>
<sequence>MVTEPTDRWRGVGVNVQWDVKRSASPLENKLQWGRRRWSCHVSGDATLVSSLQRLFLKISAEWTNWCLPVWGERGDVFSVEMERATALADSA</sequence>
<evidence type="ECO:0000313" key="2">
    <source>
        <dbReference type="Proteomes" id="UP000178710"/>
    </source>
</evidence>
<accession>A0A1G2KQ20</accession>
<evidence type="ECO:0000313" key="1">
    <source>
        <dbReference type="EMBL" id="OHA01443.1"/>
    </source>
</evidence>
<reference evidence="1 2" key="1">
    <citation type="journal article" date="2016" name="Nat. Commun.">
        <title>Thousands of microbial genomes shed light on interconnected biogeochemical processes in an aquifer system.</title>
        <authorList>
            <person name="Anantharaman K."/>
            <person name="Brown C.T."/>
            <person name="Hug L.A."/>
            <person name="Sharon I."/>
            <person name="Castelle C.J."/>
            <person name="Probst A.J."/>
            <person name="Thomas B.C."/>
            <person name="Singh A."/>
            <person name="Wilkins M.J."/>
            <person name="Karaoz U."/>
            <person name="Brodie E.L."/>
            <person name="Williams K.H."/>
            <person name="Hubbard S.S."/>
            <person name="Banfield J.F."/>
        </authorList>
    </citation>
    <scope>NUCLEOTIDE SEQUENCE [LARGE SCALE GENOMIC DNA]</scope>
</reference>
<dbReference type="AlphaFoldDB" id="A0A1G2KQ20"/>
<name>A0A1G2KQ20_9BACT</name>
<proteinExistence type="predicted"/>
<gene>
    <name evidence="1" type="ORF">A3C12_03085</name>
</gene>